<proteinExistence type="predicted"/>
<evidence type="ECO:0000313" key="7">
    <source>
        <dbReference type="WBParaSite" id="TCNE_0001546901-mRNA-1"/>
    </source>
</evidence>
<feature type="compositionally biased region" description="Basic and acidic residues" evidence="2">
    <location>
        <begin position="646"/>
        <end position="657"/>
    </location>
</feature>
<feature type="compositionally biased region" description="Basic and acidic residues" evidence="2">
    <location>
        <begin position="792"/>
        <end position="802"/>
    </location>
</feature>
<feature type="region of interest" description="Disordered" evidence="2">
    <location>
        <begin position="1113"/>
        <end position="1366"/>
    </location>
</feature>
<feature type="compositionally biased region" description="Basic and acidic residues" evidence="2">
    <location>
        <begin position="99"/>
        <end position="125"/>
    </location>
</feature>
<evidence type="ECO:0000256" key="2">
    <source>
        <dbReference type="SAM" id="MobiDB-lite"/>
    </source>
</evidence>
<feature type="compositionally biased region" description="Low complexity" evidence="2">
    <location>
        <begin position="1263"/>
        <end position="1272"/>
    </location>
</feature>
<sequence>MRRGLLLVEVLLLSIVAVCSASSVIRKQIHADGSKDFTIVKHIKKNQCTCSCKCIPDRSNNFQPIASEQIFGQNQRPKEVKAASEESEIAEISSGNGSKEAEAIRSSHESIHWDDKATTERDSKESQTTVSYHDGTQSEEKYAVIRATEETPSETIIEENTINTESPGEHNMIKKTESLTTTDFTNFTATEWQTEDSTTTTTTTTTLTIANVSAPHQLESNVTNGNEEKTTVSSEAITAKNEDITAPPSTYARVEPSTAVAIEETREVLDGSATHDQPSTTAEYGTSETSTQSVVTFEGSFEVLEKAESLPNNSAQTIDETSTTSKIEQTSSFSEETSTNTSPITITDSATSAVDIATTTATSGSISVTSDETSITTEERTDHTTVENSEIDTRITSPETEAITTLSTQTNEITEANTKEVDHHNSLESTILTTDLTDLAPLNGSTEEIVFKQDFFSVSPNLINETAQIVENIQQTSKAFEAFTDTTLSYTAFEYSTATTNDKILSTNEQPTTTTIELDESTTVTSNEDELSDEGDDEDDDDEETVDGSVEETTQYEISTTISGNENITDSNYSVNKILSSDRRSSNDTLPFNGKNEINNNLSEIVETDEKLSPTNGNLLKLTNMTSNDERQNNKTAIEETTDDGSNDKRNFKEEQSEDHIMKFDKEIYRNKYGEIVFRVRSPGKEIKKDEKMDDTLVEEKNIDNERIEKLTNNTEENRIVISKIENKTETANSKSATYIESEMNGTHLIADSVPVSLKLSREKLVTNSNDSFAARLEEQGGNNTLKHITELENDRTSKEESSSSSISKEISTENEKILINSQEESDRNKNVAEKVEKIEETSSKNFETSTKSETLNAVFKGSDQINERKEDEIPSVNEQSIAIKETILPETIPSRIGHRTTKKAQDEIVEATTVLLKNNQKETKIGAEAIESEIRGETNENEKEKLEIGQGESFMIEKKNNEKISSKTNENDGNERIRKGWREALERLRQKLRAHREQSKEKKVVVNVQENNENDDERESDEETKRNHENDNENDEKEQQEKHLYLVQLVRNEKTTINPRRLFESSFERSTGLTDQQSSETISEKSMIGLRPLSAIPTQNIDITTLATIGSSENDRRKNSSGILMTKSLEKTTQSSSNEEMKANLKQTHSSIEVNELTADKSKELHSGEKDSKTVVISSTQEKIAPQNKNVSETKMTESKPVTSVENDGSKVSLSTKTDKQNESSAIFKADGDDIGMASSTIHSSEENVVSESTKATTSEHQAQAQAQIAIAKKENSEEKETTERSVDEEQHKNIDKEAESERRSKNMNDKSTTEKLTTERNETSKEEKKLDGSEDVKRGKEDQKPIPEFAFSIDGPPEDDLKNEMTITIDRRTDEAVHSDSVKAGRVNTFNKWKAPATTDGPPINAMLLRRKIEAERNIAILKEEEMERFNEEEARRMKELEERSRFLAEQERLLEMELNASNEEKERQIREERERLEQARLLREEQLRIDRLHELNKGDAQKIELERREQINEQLEQLAERERKQHEFIAQQEMEQRMREKAVKMVLLNAVRNTNNVSLPKGVDSADPLRTVPKKTNILTTRDPVRAPSTNNGIRLSRTQCDAIRKFARVFQMANPAVWVRENCPFAKQYFPKASCSQIQQLFESCFQRT</sequence>
<feature type="region of interest" description="Disordered" evidence="2">
    <location>
        <begin position="993"/>
        <end position="1045"/>
    </location>
</feature>
<feature type="compositionally biased region" description="Basic and acidic residues" evidence="2">
    <location>
        <begin position="1159"/>
        <end position="1174"/>
    </location>
</feature>
<gene>
    <name evidence="5" type="ORF">TCNE_LOCUS15468</name>
</gene>
<reference evidence="7" key="1">
    <citation type="submission" date="2016-06" db="UniProtKB">
        <authorList>
            <consortium name="WormBaseParasite"/>
        </authorList>
    </citation>
    <scope>IDENTIFICATION</scope>
</reference>
<keyword evidence="3" id="KW-0732">Signal</keyword>
<feature type="compositionally biased region" description="Low complexity" evidence="2">
    <location>
        <begin position="328"/>
        <end position="342"/>
    </location>
</feature>
<feature type="coiled-coil region" evidence="1">
    <location>
        <begin position="1407"/>
        <end position="1535"/>
    </location>
</feature>
<dbReference type="EMBL" id="UYWY01022884">
    <property type="protein sequence ID" value="VDM46789.1"/>
    <property type="molecule type" value="Genomic_DNA"/>
</dbReference>
<feature type="chain" id="PRO_5044553587" evidence="3">
    <location>
        <begin position="22"/>
        <end position="1653"/>
    </location>
</feature>
<feature type="compositionally biased region" description="Basic and acidic residues" evidence="2">
    <location>
        <begin position="1273"/>
        <end position="1347"/>
    </location>
</feature>
<name>A0A183V3Z8_TOXCA</name>
<protein>
    <submittedName>
        <fullName evidence="7">Apple domain-containing protein</fullName>
    </submittedName>
</protein>
<feature type="compositionally biased region" description="Acidic residues" evidence="2">
    <location>
        <begin position="1013"/>
        <end position="1023"/>
    </location>
</feature>
<evidence type="ECO:0000256" key="3">
    <source>
        <dbReference type="SAM" id="SignalP"/>
    </source>
</evidence>
<feature type="domain" description="aECM cysteine-cradle" evidence="4">
    <location>
        <begin position="1601"/>
        <end position="1652"/>
    </location>
</feature>
<feature type="compositionally biased region" description="Basic and acidic residues" evidence="2">
    <location>
        <begin position="993"/>
        <end position="1005"/>
    </location>
</feature>
<reference evidence="5 6" key="2">
    <citation type="submission" date="2018-11" db="EMBL/GenBank/DDBJ databases">
        <authorList>
            <consortium name="Pathogen Informatics"/>
        </authorList>
    </citation>
    <scope>NUCLEOTIDE SEQUENCE [LARGE SCALE GENOMIC DNA]</scope>
</reference>
<feature type="signal peptide" evidence="3">
    <location>
        <begin position="1"/>
        <end position="21"/>
    </location>
</feature>
<feature type="region of interest" description="Disordered" evidence="2">
    <location>
        <begin position="934"/>
        <end position="979"/>
    </location>
</feature>
<keyword evidence="1" id="KW-0175">Coiled coil</keyword>
<feature type="region of interest" description="Disordered" evidence="2">
    <location>
        <begin position="307"/>
        <end position="343"/>
    </location>
</feature>
<feature type="compositionally biased region" description="Basic and acidic residues" evidence="2">
    <location>
        <begin position="956"/>
        <end position="979"/>
    </location>
</feature>
<organism evidence="6 7">
    <name type="scientific">Toxocara canis</name>
    <name type="common">Canine roundworm</name>
    <dbReference type="NCBI Taxonomy" id="6265"/>
    <lineage>
        <taxon>Eukaryota</taxon>
        <taxon>Metazoa</taxon>
        <taxon>Ecdysozoa</taxon>
        <taxon>Nematoda</taxon>
        <taxon>Chromadorea</taxon>
        <taxon>Rhabditida</taxon>
        <taxon>Spirurina</taxon>
        <taxon>Ascaridomorpha</taxon>
        <taxon>Ascaridoidea</taxon>
        <taxon>Toxocaridae</taxon>
        <taxon>Toxocara</taxon>
    </lineage>
</organism>
<feature type="region of interest" description="Disordered" evidence="2">
    <location>
        <begin position="504"/>
        <end position="553"/>
    </location>
</feature>
<feature type="compositionally biased region" description="Basic and acidic residues" evidence="2">
    <location>
        <begin position="934"/>
        <end position="948"/>
    </location>
</feature>
<dbReference type="Proteomes" id="UP000050794">
    <property type="component" value="Unassembled WGS sequence"/>
</dbReference>
<feature type="region of interest" description="Disordered" evidence="2">
    <location>
        <begin position="365"/>
        <end position="391"/>
    </location>
</feature>
<keyword evidence="6" id="KW-1185">Reference proteome</keyword>
<feature type="compositionally biased region" description="Polar residues" evidence="2">
    <location>
        <begin position="126"/>
        <end position="135"/>
    </location>
</feature>
<feature type="compositionally biased region" description="Polar residues" evidence="2">
    <location>
        <begin position="1239"/>
        <end position="1262"/>
    </location>
</feature>
<evidence type="ECO:0000313" key="5">
    <source>
        <dbReference type="EMBL" id="VDM46789.1"/>
    </source>
</evidence>
<dbReference type="InterPro" id="IPR055352">
    <property type="entry name" value="CCD_aECM"/>
</dbReference>
<evidence type="ECO:0000256" key="1">
    <source>
        <dbReference type="SAM" id="Coils"/>
    </source>
</evidence>
<dbReference type="WBParaSite" id="TCNE_0001546901-mRNA-1">
    <property type="protein sequence ID" value="TCNE_0001546901-mRNA-1"/>
    <property type="gene ID" value="TCNE_0001546901"/>
</dbReference>
<feature type="region of interest" description="Disordered" evidence="2">
    <location>
        <begin position="73"/>
        <end position="137"/>
    </location>
</feature>
<evidence type="ECO:0000313" key="6">
    <source>
        <dbReference type="Proteomes" id="UP000050794"/>
    </source>
</evidence>
<feature type="compositionally biased region" description="Polar residues" evidence="2">
    <location>
        <begin position="310"/>
        <end position="327"/>
    </location>
</feature>
<accession>A0A183V3Z8</accession>
<feature type="compositionally biased region" description="Basic and acidic residues" evidence="2">
    <location>
        <begin position="825"/>
        <end position="843"/>
    </location>
</feature>
<feature type="compositionally biased region" description="Polar residues" evidence="2">
    <location>
        <begin position="1176"/>
        <end position="1217"/>
    </location>
</feature>
<evidence type="ECO:0000259" key="4">
    <source>
        <dbReference type="Pfam" id="PF23626"/>
    </source>
</evidence>
<feature type="region of interest" description="Disordered" evidence="2">
    <location>
        <begin position="626"/>
        <end position="657"/>
    </location>
</feature>
<feature type="region of interest" description="Disordered" evidence="2">
    <location>
        <begin position="269"/>
        <end position="292"/>
    </location>
</feature>
<feature type="compositionally biased region" description="Basic and acidic residues" evidence="2">
    <location>
        <begin position="1024"/>
        <end position="1045"/>
    </location>
</feature>
<feature type="compositionally biased region" description="Low complexity" evidence="2">
    <location>
        <begin position="512"/>
        <end position="525"/>
    </location>
</feature>
<feature type="compositionally biased region" description="Polar residues" evidence="2">
    <location>
        <begin position="274"/>
        <end position="292"/>
    </location>
</feature>
<feature type="region of interest" description="Disordered" evidence="2">
    <location>
        <begin position="792"/>
        <end position="852"/>
    </location>
</feature>
<dbReference type="Pfam" id="PF23626">
    <property type="entry name" value="CCD_aECM"/>
    <property type="match status" value="1"/>
</dbReference>
<feature type="compositionally biased region" description="Acidic residues" evidence="2">
    <location>
        <begin position="527"/>
        <end position="550"/>
    </location>
</feature>